<name>A0A1U7YML6_NICSY</name>
<feature type="domain" description="Reverse transcriptase" evidence="1">
    <location>
        <begin position="1"/>
        <end position="155"/>
    </location>
</feature>
<dbReference type="RefSeq" id="XP_009800085.1">
    <property type="nucleotide sequence ID" value="XM_009801783.1"/>
</dbReference>
<dbReference type="Gene3D" id="3.30.420.10">
    <property type="entry name" value="Ribonuclease H-like superfamily/Ribonuclease H"/>
    <property type="match status" value="1"/>
</dbReference>
<dbReference type="InterPro" id="IPR002156">
    <property type="entry name" value="RNaseH_domain"/>
</dbReference>
<dbReference type="InterPro" id="IPR000477">
    <property type="entry name" value="RT_dom"/>
</dbReference>
<dbReference type="eggNOG" id="KOG1075">
    <property type="taxonomic scope" value="Eukaryota"/>
</dbReference>
<accession>A0A1U7YML6</accession>
<dbReference type="GO" id="GO:0004523">
    <property type="term" value="F:RNA-DNA hybrid ribonuclease activity"/>
    <property type="evidence" value="ECO:0007669"/>
    <property type="project" value="InterPro"/>
</dbReference>
<dbReference type="PROSITE" id="PS50878">
    <property type="entry name" value="RT_POL"/>
    <property type="match status" value="1"/>
</dbReference>
<dbReference type="InterPro" id="IPR044730">
    <property type="entry name" value="RNase_H-like_dom_plant"/>
</dbReference>
<dbReference type="SUPFAM" id="SSF53098">
    <property type="entry name" value="Ribonuclease H-like"/>
    <property type="match status" value="1"/>
</dbReference>
<dbReference type="Proteomes" id="UP000189701">
    <property type="component" value="Unplaced"/>
</dbReference>
<dbReference type="Pfam" id="PF13966">
    <property type="entry name" value="zf-RVT"/>
    <property type="match status" value="1"/>
</dbReference>
<dbReference type="Pfam" id="PF00078">
    <property type="entry name" value="RVT_1"/>
    <property type="match status" value="1"/>
</dbReference>
<dbReference type="GO" id="GO:0003676">
    <property type="term" value="F:nucleic acid binding"/>
    <property type="evidence" value="ECO:0007669"/>
    <property type="project" value="InterPro"/>
</dbReference>
<evidence type="ECO:0000259" key="1">
    <source>
        <dbReference type="PROSITE" id="PS50878"/>
    </source>
</evidence>
<dbReference type="InterPro" id="IPR026960">
    <property type="entry name" value="RVT-Znf"/>
</dbReference>
<sequence>MSKAYDRVEWNYLKNIMLKLGFSFDWVLKVMRMVSTVSYRISHAGRDFGNIIPSRGLRQGDPLSPYLFIIVAEGLSALLRCYVQSGTLHGVKITPHAPPVSHLFFADDALFFFKAVDNEASTIKNRLMLYQQASVASILNVRTVDQPGQYLGLPAIVGRSKKEVFNYIVDKVRSKLQSWKRAILSRAGKEILLKTVVQAIPNYLMSLFALPIDTCLTIECAMNEFWWRNGGSEGASEGSNPSFIWRSLCAAKYLLQKGCVKRIGNGLDTRVYHDPWLPTGQSMFIQSIPDDENMNLCVADLIDEAIKTWNLQLLETVFSAEEINCIKHIPLVFNLCDDTWMWKLDRKGNYTVKSGYLVVQNHNLQSSDGNTWKKLRTLKMPAKVLNFAWRALKGVLPTGENLFSKKVLQSNICPACLQYAESIMHCLVMCTAAKLVWLKSSMGWRPVGASFMEWFTALVAAVTKEKLQEAIMLLWEIWNARNNLVWNGKTMRPETIILRASRFWKEWTSTRSDNNIYSVARPEFVVKWFPPDPGTLKCNIDAFYEVNSGRAWAGMLIRDTHGNFVRGFSTLLGASHDAVIAEILTVREALSWLKMQHHRSPITIEMDCLLAKQALERSDSGNSYFDIIVQDCKELMRDFTSISLYFVKRSAKQRAHMLARAASSMSDAMEWIVHPLSLIHDVITSDMNNI</sequence>
<keyword evidence="2" id="KW-1185">Reference proteome</keyword>
<dbReference type="PANTHER" id="PTHR33116">
    <property type="entry name" value="REVERSE TRANSCRIPTASE ZINC-BINDING DOMAIN-CONTAINING PROTEIN-RELATED-RELATED"/>
    <property type="match status" value="1"/>
</dbReference>
<reference evidence="3" key="2">
    <citation type="submission" date="2025-08" db="UniProtKB">
        <authorList>
            <consortium name="RefSeq"/>
        </authorList>
    </citation>
    <scope>IDENTIFICATION</scope>
    <source>
        <tissue evidence="3">Leaf</tissue>
    </source>
</reference>
<dbReference type="InterPro" id="IPR012337">
    <property type="entry name" value="RNaseH-like_sf"/>
</dbReference>
<dbReference type="InterPro" id="IPR036397">
    <property type="entry name" value="RNaseH_sf"/>
</dbReference>
<dbReference type="OrthoDB" id="1297712at2759"/>
<gene>
    <name evidence="3" type="primary">LOC104246050</name>
</gene>
<dbReference type="Pfam" id="PF13456">
    <property type="entry name" value="RVT_3"/>
    <property type="match status" value="1"/>
</dbReference>
<dbReference type="AlphaFoldDB" id="A0A1U7YML6"/>
<proteinExistence type="predicted"/>
<dbReference type="STRING" id="4096.A0A1U7YML6"/>
<dbReference type="CDD" id="cd06222">
    <property type="entry name" value="RNase_H_like"/>
    <property type="match status" value="1"/>
</dbReference>
<evidence type="ECO:0000313" key="2">
    <source>
        <dbReference type="Proteomes" id="UP000189701"/>
    </source>
</evidence>
<evidence type="ECO:0000313" key="3">
    <source>
        <dbReference type="RefSeq" id="XP_009800085.1"/>
    </source>
</evidence>
<protein>
    <submittedName>
        <fullName evidence="3">Uncharacterized protein LOC104246050</fullName>
    </submittedName>
</protein>
<reference evidence="2" key="1">
    <citation type="journal article" date="2013" name="Genome Biol.">
        <title>Reference genomes and transcriptomes of Nicotiana sylvestris and Nicotiana tomentosiformis.</title>
        <authorList>
            <person name="Sierro N."/>
            <person name="Battey J.N."/>
            <person name="Ouadi S."/>
            <person name="Bovet L."/>
            <person name="Goepfert S."/>
            <person name="Bakaher N."/>
            <person name="Peitsch M.C."/>
            <person name="Ivanov N.V."/>
        </authorList>
    </citation>
    <scope>NUCLEOTIDE SEQUENCE [LARGE SCALE GENOMIC DNA]</scope>
</reference>
<dbReference type="PANTHER" id="PTHR33116:SF86">
    <property type="entry name" value="REVERSE TRANSCRIPTASE DOMAIN-CONTAINING PROTEIN"/>
    <property type="match status" value="1"/>
</dbReference>
<organism evidence="2 3">
    <name type="scientific">Nicotiana sylvestris</name>
    <name type="common">Wood tobacco</name>
    <name type="synonym">South American tobacco</name>
    <dbReference type="NCBI Taxonomy" id="4096"/>
    <lineage>
        <taxon>Eukaryota</taxon>
        <taxon>Viridiplantae</taxon>
        <taxon>Streptophyta</taxon>
        <taxon>Embryophyta</taxon>
        <taxon>Tracheophyta</taxon>
        <taxon>Spermatophyta</taxon>
        <taxon>Magnoliopsida</taxon>
        <taxon>eudicotyledons</taxon>
        <taxon>Gunneridae</taxon>
        <taxon>Pentapetalae</taxon>
        <taxon>asterids</taxon>
        <taxon>lamiids</taxon>
        <taxon>Solanales</taxon>
        <taxon>Solanaceae</taxon>
        <taxon>Nicotianoideae</taxon>
        <taxon>Nicotianeae</taxon>
        <taxon>Nicotiana</taxon>
    </lineage>
</organism>